<feature type="compositionally biased region" description="Basic and acidic residues" evidence="1">
    <location>
        <begin position="274"/>
        <end position="287"/>
    </location>
</feature>
<reference evidence="3 4" key="1">
    <citation type="submission" date="2015-01" db="EMBL/GenBank/DDBJ databases">
        <title>The Genome Sequence of Exophiala oligosperma CBS72588.</title>
        <authorList>
            <consortium name="The Broad Institute Genomics Platform"/>
            <person name="Cuomo C."/>
            <person name="de Hoog S."/>
            <person name="Gorbushina A."/>
            <person name="Stielow B."/>
            <person name="Teixiera M."/>
            <person name="Abouelleil A."/>
            <person name="Chapman S.B."/>
            <person name="Priest M."/>
            <person name="Young S.K."/>
            <person name="Wortman J."/>
            <person name="Nusbaum C."/>
            <person name="Birren B."/>
        </authorList>
    </citation>
    <scope>NUCLEOTIDE SEQUENCE [LARGE SCALE GENOMIC DNA]</scope>
    <source>
        <strain evidence="3 4">CBS 72588</strain>
    </source>
</reference>
<gene>
    <name evidence="3" type="ORF">PV06_03648</name>
</gene>
<dbReference type="STRING" id="215243.A0A0D2AZI5"/>
<dbReference type="GeneID" id="27355722"/>
<dbReference type="OrthoDB" id="4141102at2759"/>
<dbReference type="SUPFAM" id="SSF54695">
    <property type="entry name" value="POZ domain"/>
    <property type="match status" value="1"/>
</dbReference>
<dbReference type="InterPro" id="IPR011333">
    <property type="entry name" value="SKP1/BTB/POZ_sf"/>
</dbReference>
<evidence type="ECO:0000256" key="1">
    <source>
        <dbReference type="SAM" id="MobiDB-lite"/>
    </source>
</evidence>
<dbReference type="HOGENOM" id="CLU_068279_1_1_1"/>
<dbReference type="RefSeq" id="XP_016265462.1">
    <property type="nucleotide sequence ID" value="XM_016404457.1"/>
</dbReference>
<feature type="region of interest" description="Disordered" evidence="1">
    <location>
        <begin position="1"/>
        <end position="40"/>
    </location>
</feature>
<evidence type="ECO:0000313" key="3">
    <source>
        <dbReference type="EMBL" id="KIW45246.1"/>
    </source>
</evidence>
<sequence length="287" mass="32383">MADTVMVEPTEPVGSPASIVSDFAPDDQFEDQDMSSDEEPQSFTISPLITIIVGKRRKEYKLHRAQLMSKSPFFEACLSAGMVEQQKNEIVLPEDSCRGFDIVADWVYNKTDWDTATMEGSMLRAYVLADKYGMSDLQNSLIDNLGHFWTYKTCIRPARVLWLARNAMTDCPLYRLATDQLAYEIKKEGKHYGDKQDTTPASVIKTEPNAEPRPDREVGVGVDRAKELTKALAHPDLSTKLLWGAIHASRSTRPPARAAHYYRVPKEKPKKRTAKEMDTPDAKKRAV</sequence>
<dbReference type="PANTHER" id="PTHR47843:SF2">
    <property type="entry name" value="BTB DOMAIN-CONTAINING PROTEIN"/>
    <property type="match status" value="1"/>
</dbReference>
<dbReference type="CDD" id="cd18186">
    <property type="entry name" value="BTB_POZ_ZBTB_KLHL-like"/>
    <property type="match status" value="1"/>
</dbReference>
<feature type="compositionally biased region" description="Acidic residues" evidence="1">
    <location>
        <begin position="24"/>
        <end position="40"/>
    </location>
</feature>
<feature type="compositionally biased region" description="Low complexity" evidence="1">
    <location>
        <begin position="250"/>
        <end position="259"/>
    </location>
</feature>
<feature type="region of interest" description="Disordered" evidence="1">
    <location>
        <begin position="189"/>
        <end position="219"/>
    </location>
</feature>
<proteinExistence type="predicted"/>
<accession>A0A0D2AZI5</accession>
<evidence type="ECO:0000259" key="2">
    <source>
        <dbReference type="PROSITE" id="PS50097"/>
    </source>
</evidence>
<dbReference type="Pfam" id="PF00651">
    <property type="entry name" value="BTB"/>
    <property type="match status" value="1"/>
</dbReference>
<dbReference type="EMBL" id="KN847334">
    <property type="protein sequence ID" value="KIW45246.1"/>
    <property type="molecule type" value="Genomic_DNA"/>
</dbReference>
<dbReference type="InterPro" id="IPR000210">
    <property type="entry name" value="BTB/POZ_dom"/>
</dbReference>
<dbReference type="Gene3D" id="3.30.710.10">
    <property type="entry name" value="Potassium Channel Kv1.1, Chain A"/>
    <property type="match status" value="1"/>
</dbReference>
<feature type="domain" description="BTB" evidence="2">
    <location>
        <begin position="47"/>
        <end position="109"/>
    </location>
</feature>
<dbReference type="VEuPathDB" id="FungiDB:PV06_03648"/>
<feature type="compositionally biased region" description="Basic and acidic residues" evidence="1">
    <location>
        <begin position="208"/>
        <end position="219"/>
    </location>
</feature>
<keyword evidence="4" id="KW-1185">Reference proteome</keyword>
<dbReference type="PANTHER" id="PTHR47843">
    <property type="entry name" value="BTB DOMAIN-CONTAINING PROTEIN-RELATED"/>
    <property type="match status" value="1"/>
</dbReference>
<dbReference type="Proteomes" id="UP000053342">
    <property type="component" value="Unassembled WGS sequence"/>
</dbReference>
<dbReference type="AlphaFoldDB" id="A0A0D2AZI5"/>
<organism evidence="3 4">
    <name type="scientific">Exophiala oligosperma</name>
    <dbReference type="NCBI Taxonomy" id="215243"/>
    <lineage>
        <taxon>Eukaryota</taxon>
        <taxon>Fungi</taxon>
        <taxon>Dikarya</taxon>
        <taxon>Ascomycota</taxon>
        <taxon>Pezizomycotina</taxon>
        <taxon>Eurotiomycetes</taxon>
        <taxon>Chaetothyriomycetidae</taxon>
        <taxon>Chaetothyriales</taxon>
        <taxon>Herpotrichiellaceae</taxon>
        <taxon>Exophiala</taxon>
    </lineage>
</organism>
<name>A0A0D2AZI5_9EURO</name>
<dbReference type="PROSITE" id="PS50097">
    <property type="entry name" value="BTB"/>
    <property type="match status" value="1"/>
</dbReference>
<feature type="region of interest" description="Disordered" evidence="1">
    <location>
        <begin position="250"/>
        <end position="287"/>
    </location>
</feature>
<protein>
    <recommendedName>
        <fullName evidence="2">BTB domain-containing protein</fullName>
    </recommendedName>
</protein>
<evidence type="ECO:0000313" key="4">
    <source>
        <dbReference type="Proteomes" id="UP000053342"/>
    </source>
</evidence>